<evidence type="ECO:0000313" key="2">
    <source>
        <dbReference type="Proteomes" id="UP001278766"/>
    </source>
</evidence>
<gene>
    <name evidence="1" type="ORF">B0H64DRAFT_128081</name>
</gene>
<proteinExistence type="predicted"/>
<keyword evidence="2" id="KW-1185">Reference proteome</keyword>
<accession>A0AAE0HJZ5</accession>
<reference evidence="1" key="2">
    <citation type="submission" date="2023-06" db="EMBL/GenBank/DDBJ databases">
        <authorList>
            <consortium name="Lawrence Berkeley National Laboratory"/>
            <person name="Haridas S."/>
            <person name="Hensen N."/>
            <person name="Bonometti L."/>
            <person name="Westerberg I."/>
            <person name="Brannstrom I.O."/>
            <person name="Guillou S."/>
            <person name="Cros-Aarteil S."/>
            <person name="Calhoun S."/>
            <person name="Kuo A."/>
            <person name="Mondo S."/>
            <person name="Pangilinan J."/>
            <person name="Riley R."/>
            <person name="Labutti K."/>
            <person name="Andreopoulos B."/>
            <person name="Lipzen A."/>
            <person name="Chen C."/>
            <person name="Yanf M."/>
            <person name="Daum C."/>
            <person name="Ng V."/>
            <person name="Clum A."/>
            <person name="Steindorff A."/>
            <person name="Ohm R."/>
            <person name="Martin F."/>
            <person name="Silar P."/>
            <person name="Natvig D."/>
            <person name="Lalanne C."/>
            <person name="Gautier V."/>
            <person name="Ament-Velasquez S.L."/>
            <person name="Kruys A."/>
            <person name="Hutchinson M.I."/>
            <person name="Powell A.J."/>
            <person name="Barry K."/>
            <person name="Miller A.N."/>
            <person name="Grigoriev I.V."/>
            <person name="Debuchy R."/>
            <person name="Gladieux P."/>
            <person name="Thoren M.H."/>
            <person name="Johannesson H."/>
        </authorList>
    </citation>
    <scope>NUCLEOTIDE SEQUENCE</scope>
    <source>
        <strain evidence="1">CBS 168.71</strain>
    </source>
</reference>
<organism evidence="1 2">
    <name type="scientific">Chaetomium fimeti</name>
    <dbReference type="NCBI Taxonomy" id="1854472"/>
    <lineage>
        <taxon>Eukaryota</taxon>
        <taxon>Fungi</taxon>
        <taxon>Dikarya</taxon>
        <taxon>Ascomycota</taxon>
        <taxon>Pezizomycotina</taxon>
        <taxon>Sordariomycetes</taxon>
        <taxon>Sordariomycetidae</taxon>
        <taxon>Sordariales</taxon>
        <taxon>Chaetomiaceae</taxon>
        <taxon>Chaetomium</taxon>
    </lineage>
</organism>
<evidence type="ECO:0000313" key="1">
    <source>
        <dbReference type="EMBL" id="KAK3297612.1"/>
    </source>
</evidence>
<comment type="caution">
    <text evidence="1">The sequence shown here is derived from an EMBL/GenBank/DDBJ whole genome shotgun (WGS) entry which is preliminary data.</text>
</comment>
<protein>
    <submittedName>
        <fullName evidence="1">Uncharacterized protein</fullName>
    </submittedName>
</protein>
<dbReference type="EMBL" id="JAUEPN010000003">
    <property type="protein sequence ID" value="KAK3297612.1"/>
    <property type="molecule type" value="Genomic_DNA"/>
</dbReference>
<dbReference type="RefSeq" id="XP_062661126.1">
    <property type="nucleotide sequence ID" value="XM_062798077.1"/>
</dbReference>
<name>A0AAE0HJZ5_9PEZI</name>
<dbReference type="AlphaFoldDB" id="A0AAE0HJZ5"/>
<sequence>MSSLILRIATASTYRAAWSAFAFPAHTSTGDHSQVHENADLAPPSRNLDAHIFTFTLPPLSLRHHAAALLILFYNTAGLATLSETIAQTAKTDHLGRTNRSARNTRSAIYDLSSRTSVERLAPAMGDRD</sequence>
<reference evidence="1" key="1">
    <citation type="journal article" date="2023" name="Mol. Phylogenet. Evol.">
        <title>Genome-scale phylogeny and comparative genomics of the fungal order Sordariales.</title>
        <authorList>
            <person name="Hensen N."/>
            <person name="Bonometti L."/>
            <person name="Westerberg I."/>
            <person name="Brannstrom I.O."/>
            <person name="Guillou S."/>
            <person name="Cros-Aarteil S."/>
            <person name="Calhoun S."/>
            <person name="Haridas S."/>
            <person name="Kuo A."/>
            <person name="Mondo S."/>
            <person name="Pangilinan J."/>
            <person name="Riley R."/>
            <person name="LaButti K."/>
            <person name="Andreopoulos B."/>
            <person name="Lipzen A."/>
            <person name="Chen C."/>
            <person name="Yan M."/>
            <person name="Daum C."/>
            <person name="Ng V."/>
            <person name="Clum A."/>
            <person name="Steindorff A."/>
            <person name="Ohm R.A."/>
            <person name="Martin F."/>
            <person name="Silar P."/>
            <person name="Natvig D.O."/>
            <person name="Lalanne C."/>
            <person name="Gautier V."/>
            <person name="Ament-Velasquez S.L."/>
            <person name="Kruys A."/>
            <person name="Hutchinson M.I."/>
            <person name="Powell A.J."/>
            <person name="Barry K."/>
            <person name="Miller A.N."/>
            <person name="Grigoriev I.V."/>
            <person name="Debuchy R."/>
            <person name="Gladieux P."/>
            <person name="Hiltunen Thoren M."/>
            <person name="Johannesson H."/>
        </authorList>
    </citation>
    <scope>NUCLEOTIDE SEQUENCE</scope>
    <source>
        <strain evidence="1">CBS 168.71</strain>
    </source>
</reference>
<dbReference type="Proteomes" id="UP001278766">
    <property type="component" value="Unassembled WGS sequence"/>
</dbReference>
<dbReference type="GeneID" id="87835025"/>